<dbReference type="FunFam" id="3.30.565.10:FF:000049">
    <property type="entry name" value="Two-component sensor histidine kinase"/>
    <property type="match status" value="1"/>
</dbReference>
<accession>A0A3A5KCA4</accession>
<evidence type="ECO:0000256" key="4">
    <source>
        <dbReference type="ARBA" id="ARBA00022679"/>
    </source>
</evidence>
<dbReference type="SMART" id="SM00387">
    <property type="entry name" value="HATPase_c"/>
    <property type="match status" value="1"/>
</dbReference>
<organism evidence="9 10">
    <name type="scientific">Mesorhizobium waimense</name>
    <dbReference type="NCBI Taxonomy" id="1300307"/>
    <lineage>
        <taxon>Bacteria</taxon>
        <taxon>Pseudomonadati</taxon>
        <taxon>Pseudomonadota</taxon>
        <taxon>Alphaproteobacteria</taxon>
        <taxon>Hyphomicrobiales</taxon>
        <taxon>Phyllobacteriaceae</taxon>
        <taxon>Mesorhizobium</taxon>
    </lineage>
</organism>
<dbReference type="SUPFAM" id="SSF55874">
    <property type="entry name" value="ATPase domain of HSP90 chaperone/DNA topoisomerase II/histidine kinase"/>
    <property type="match status" value="1"/>
</dbReference>
<evidence type="ECO:0000256" key="6">
    <source>
        <dbReference type="PROSITE-ProRule" id="PRU00169"/>
    </source>
</evidence>
<dbReference type="Pfam" id="PF00512">
    <property type="entry name" value="HisKA"/>
    <property type="match status" value="1"/>
</dbReference>
<dbReference type="PANTHER" id="PTHR43047">
    <property type="entry name" value="TWO-COMPONENT HISTIDINE PROTEIN KINASE"/>
    <property type="match status" value="1"/>
</dbReference>
<protein>
    <recommendedName>
        <fullName evidence="2">histidine kinase</fullName>
        <ecNumber evidence="2">2.7.13.3</ecNumber>
    </recommendedName>
</protein>
<dbReference type="CDD" id="cd00082">
    <property type="entry name" value="HisKA"/>
    <property type="match status" value="1"/>
</dbReference>
<dbReference type="GO" id="GO:0005886">
    <property type="term" value="C:plasma membrane"/>
    <property type="evidence" value="ECO:0007669"/>
    <property type="project" value="TreeGrafter"/>
</dbReference>
<dbReference type="InterPro" id="IPR005467">
    <property type="entry name" value="His_kinase_dom"/>
</dbReference>
<dbReference type="NCBIfam" id="NF041832">
    <property type="entry name" value="near_NosP_CTERM"/>
    <property type="match status" value="1"/>
</dbReference>
<dbReference type="SMART" id="SM00448">
    <property type="entry name" value="REC"/>
    <property type="match status" value="1"/>
</dbReference>
<keyword evidence="10" id="KW-1185">Reference proteome</keyword>
<dbReference type="PRINTS" id="PR00344">
    <property type="entry name" value="BCTRLSENSOR"/>
</dbReference>
<proteinExistence type="predicted"/>
<dbReference type="Proteomes" id="UP000272706">
    <property type="component" value="Unassembled WGS sequence"/>
</dbReference>
<feature type="modified residue" description="4-aspartylphosphate" evidence="6">
    <location>
        <position position="380"/>
    </location>
</feature>
<dbReference type="InterPro" id="IPR003661">
    <property type="entry name" value="HisK_dim/P_dom"/>
</dbReference>
<evidence type="ECO:0000259" key="8">
    <source>
        <dbReference type="PROSITE" id="PS50110"/>
    </source>
</evidence>
<evidence type="ECO:0000256" key="1">
    <source>
        <dbReference type="ARBA" id="ARBA00000085"/>
    </source>
</evidence>
<dbReference type="GO" id="GO:0009927">
    <property type="term" value="F:histidine phosphotransfer kinase activity"/>
    <property type="evidence" value="ECO:0007669"/>
    <property type="project" value="TreeGrafter"/>
</dbReference>
<dbReference type="InterPro" id="IPR004358">
    <property type="entry name" value="Sig_transdc_His_kin-like_C"/>
</dbReference>
<dbReference type="PROSITE" id="PS50110">
    <property type="entry name" value="RESPONSE_REGULATORY"/>
    <property type="match status" value="1"/>
</dbReference>
<keyword evidence="3 6" id="KW-0597">Phosphoprotein</keyword>
<dbReference type="Gene3D" id="3.30.565.10">
    <property type="entry name" value="Histidine kinase-like ATPase, C-terminal domain"/>
    <property type="match status" value="1"/>
</dbReference>
<dbReference type="RefSeq" id="WP_120017133.1">
    <property type="nucleotide sequence ID" value="NZ_QZWZ01000024.1"/>
</dbReference>
<evidence type="ECO:0000256" key="3">
    <source>
        <dbReference type="ARBA" id="ARBA00022553"/>
    </source>
</evidence>
<dbReference type="GO" id="GO:0000155">
    <property type="term" value="F:phosphorelay sensor kinase activity"/>
    <property type="evidence" value="ECO:0007669"/>
    <property type="project" value="InterPro"/>
</dbReference>
<dbReference type="Pfam" id="PF00072">
    <property type="entry name" value="Response_reg"/>
    <property type="match status" value="1"/>
</dbReference>
<evidence type="ECO:0000313" key="9">
    <source>
        <dbReference type="EMBL" id="RJT32849.1"/>
    </source>
</evidence>
<evidence type="ECO:0000259" key="7">
    <source>
        <dbReference type="PROSITE" id="PS50109"/>
    </source>
</evidence>
<keyword evidence="4" id="KW-0808">Transferase</keyword>
<dbReference type="PANTHER" id="PTHR43047:SF9">
    <property type="entry name" value="HISTIDINE KINASE"/>
    <property type="match status" value="1"/>
</dbReference>
<evidence type="ECO:0000256" key="5">
    <source>
        <dbReference type="ARBA" id="ARBA00022777"/>
    </source>
</evidence>
<comment type="catalytic activity">
    <reaction evidence="1">
        <text>ATP + protein L-histidine = ADP + protein N-phospho-L-histidine.</text>
        <dbReference type="EC" id="2.7.13.3"/>
    </reaction>
</comment>
<dbReference type="EMBL" id="QZWZ01000024">
    <property type="protein sequence ID" value="RJT32849.1"/>
    <property type="molecule type" value="Genomic_DNA"/>
</dbReference>
<feature type="domain" description="Response regulatory" evidence="8">
    <location>
        <begin position="329"/>
        <end position="446"/>
    </location>
</feature>
<gene>
    <name evidence="9" type="ORF">D3227_26000</name>
</gene>
<dbReference type="Pfam" id="PF02518">
    <property type="entry name" value="HATPase_c"/>
    <property type="match status" value="1"/>
</dbReference>
<dbReference type="SUPFAM" id="SSF52172">
    <property type="entry name" value="CheY-like"/>
    <property type="match status" value="1"/>
</dbReference>
<dbReference type="SUPFAM" id="SSF47384">
    <property type="entry name" value="Homodimeric domain of signal transducing histidine kinase"/>
    <property type="match status" value="1"/>
</dbReference>
<keyword evidence="5 9" id="KW-0418">Kinase</keyword>
<dbReference type="Gene3D" id="1.10.287.130">
    <property type="match status" value="1"/>
</dbReference>
<dbReference type="CDD" id="cd00156">
    <property type="entry name" value="REC"/>
    <property type="match status" value="1"/>
</dbReference>
<dbReference type="SMART" id="SM00388">
    <property type="entry name" value="HisKA"/>
    <property type="match status" value="1"/>
</dbReference>
<dbReference type="OrthoDB" id="9764438at2"/>
<dbReference type="InterPro" id="IPR001789">
    <property type="entry name" value="Sig_transdc_resp-reg_receiver"/>
</dbReference>
<dbReference type="AlphaFoldDB" id="A0A3A5KCA4"/>
<comment type="caution">
    <text evidence="9">The sequence shown here is derived from an EMBL/GenBank/DDBJ whole genome shotgun (WGS) entry which is preliminary data.</text>
</comment>
<dbReference type="EC" id="2.7.13.3" evidence="2"/>
<dbReference type="InterPro" id="IPR003594">
    <property type="entry name" value="HATPase_dom"/>
</dbReference>
<feature type="domain" description="Histidine kinase" evidence="7">
    <location>
        <begin position="88"/>
        <end position="304"/>
    </location>
</feature>
<dbReference type="InterPro" id="IPR036890">
    <property type="entry name" value="HATPase_C_sf"/>
</dbReference>
<evidence type="ECO:0000256" key="2">
    <source>
        <dbReference type="ARBA" id="ARBA00012438"/>
    </source>
</evidence>
<reference evidence="9 10" key="1">
    <citation type="submission" date="2018-09" db="EMBL/GenBank/DDBJ databases">
        <title>Mesorhizobium carmichaelinearum sp. nov. isolated from Carmichaelinea spp. root nodules in New Zealand.</title>
        <authorList>
            <person name="De Meyer S.E."/>
        </authorList>
    </citation>
    <scope>NUCLEOTIDE SEQUENCE [LARGE SCALE GENOMIC DNA]</scope>
    <source>
        <strain evidence="9 10">ICMP19557</strain>
    </source>
</reference>
<dbReference type="Gene3D" id="3.40.50.2300">
    <property type="match status" value="1"/>
</dbReference>
<sequence length="447" mass="48369">MPLRDINDLEKLKKINAALVSRVERSMDQQGNAFSLFQTAISLENRVRTRTEELHSTLRRLEQSNIDLSAAKETAELANLSKTRFLAAASHDVLQPLNAAHLSISALAELQTSDEGKKLVRQVERSLETMEDLLRTLLDISKLDAGVVQPDIGDVSLETLFSSLRSDFLPVAEMKGLTLKFRPVNAVVRSDRTLLRRILQNILSNALRYTRSGGVLVGTRHRGDTIRIDVADTGCGIPDDQREAVFEEFHRGGTALADTGLSGGGLGLGLAIVRRMAAALGHPVTFSSKVGRGTIFHIDVPVGIGASADAIPGTTDMERPRGYGLFGTKVLLVENDADVLQAMTSLLERWQCVVRAATSTDDALDMLGDTDWVPDIVIADQHLDGGDLGTATIAEVRDYLGRPVPALIVTADASEIVAKASRADGIELMRKPLKPAQLRALLAHLLA</sequence>
<name>A0A3A5KCA4_9HYPH</name>
<evidence type="ECO:0000313" key="10">
    <source>
        <dbReference type="Proteomes" id="UP000272706"/>
    </source>
</evidence>
<dbReference type="InterPro" id="IPR011006">
    <property type="entry name" value="CheY-like_superfamily"/>
</dbReference>
<dbReference type="InterPro" id="IPR036097">
    <property type="entry name" value="HisK_dim/P_sf"/>
</dbReference>
<dbReference type="PROSITE" id="PS50109">
    <property type="entry name" value="HIS_KIN"/>
    <property type="match status" value="1"/>
</dbReference>